<dbReference type="SMART" id="SM00343">
    <property type="entry name" value="ZnF_C2HC"/>
    <property type="match status" value="1"/>
</dbReference>
<dbReference type="PROSITE" id="PS50994">
    <property type="entry name" value="INTEGRASE"/>
    <property type="match status" value="1"/>
</dbReference>
<dbReference type="InterPro" id="IPR036397">
    <property type="entry name" value="RNaseH_sf"/>
</dbReference>
<dbReference type="GO" id="GO:0016787">
    <property type="term" value="F:hydrolase activity"/>
    <property type="evidence" value="ECO:0007669"/>
    <property type="project" value="UniProtKB-KW"/>
</dbReference>
<dbReference type="CDD" id="cd09274">
    <property type="entry name" value="RNase_HI_RT_Ty3"/>
    <property type="match status" value="1"/>
</dbReference>
<dbReference type="Pfam" id="PF17921">
    <property type="entry name" value="Integrase_H2C2"/>
    <property type="match status" value="1"/>
</dbReference>
<keyword evidence="7" id="KW-0862">Zinc</keyword>
<evidence type="ECO:0008006" key="12">
    <source>
        <dbReference type="Google" id="ProtNLM"/>
    </source>
</evidence>
<feature type="domain" description="Integrase catalytic" evidence="10">
    <location>
        <begin position="827"/>
        <end position="919"/>
    </location>
</feature>
<protein>
    <recommendedName>
        <fullName evidence="12">CCHC-type domain-containing protein</fullName>
    </recommendedName>
</protein>
<dbReference type="InterPro" id="IPR043502">
    <property type="entry name" value="DNA/RNA_pol_sf"/>
</dbReference>
<dbReference type="GO" id="GO:0003964">
    <property type="term" value="F:RNA-directed DNA polymerase activity"/>
    <property type="evidence" value="ECO:0007669"/>
    <property type="project" value="UniProtKB-KW"/>
</dbReference>
<evidence type="ECO:0000256" key="5">
    <source>
        <dbReference type="ARBA" id="ARBA00022801"/>
    </source>
</evidence>
<keyword evidence="7" id="KW-0863">Zinc-finger</keyword>
<dbReference type="InterPro" id="IPR036875">
    <property type="entry name" value="Znf_CCHC_sf"/>
</dbReference>
<dbReference type="InterPro" id="IPR012337">
    <property type="entry name" value="RNaseH-like_sf"/>
</dbReference>
<evidence type="ECO:0000256" key="6">
    <source>
        <dbReference type="ARBA" id="ARBA00022918"/>
    </source>
</evidence>
<dbReference type="GO" id="GO:0008270">
    <property type="term" value="F:zinc ion binding"/>
    <property type="evidence" value="ECO:0007669"/>
    <property type="project" value="UniProtKB-KW"/>
</dbReference>
<dbReference type="PROSITE" id="PS50158">
    <property type="entry name" value="ZF_CCHC"/>
    <property type="match status" value="1"/>
</dbReference>
<dbReference type="InterPro" id="IPR041588">
    <property type="entry name" value="Integrase_H2C2"/>
</dbReference>
<dbReference type="InterPro" id="IPR041373">
    <property type="entry name" value="RT_RNaseH"/>
</dbReference>
<evidence type="ECO:0000256" key="8">
    <source>
        <dbReference type="SAM" id="MobiDB-lite"/>
    </source>
</evidence>
<keyword evidence="2" id="KW-0548">Nucleotidyltransferase</keyword>
<dbReference type="InterPro" id="IPR043128">
    <property type="entry name" value="Rev_trsase/Diguanyl_cyclase"/>
</dbReference>
<evidence type="ECO:0000256" key="1">
    <source>
        <dbReference type="ARBA" id="ARBA00022679"/>
    </source>
</evidence>
<evidence type="ECO:0000256" key="4">
    <source>
        <dbReference type="ARBA" id="ARBA00022759"/>
    </source>
</evidence>
<name>A0A2N9ELR9_FAGSY</name>
<keyword evidence="7" id="KW-0479">Metal-binding</keyword>
<dbReference type="GO" id="GO:0004519">
    <property type="term" value="F:endonuclease activity"/>
    <property type="evidence" value="ECO:0007669"/>
    <property type="project" value="UniProtKB-KW"/>
</dbReference>
<proteinExistence type="predicted"/>
<dbReference type="SUPFAM" id="SSF53098">
    <property type="entry name" value="Ribonuclease H-like"/>
    <property type="match status" value="1"/>
</dbReference>
<dbReference type="PANTHER" id="PTHR35046:SF26">
    <property type="entry name" value="RNA-DIRECTED DNA POLYMERASE"/>
    <property type="match status" value="1"/>
</dbReference>
<dbReference type="Gene3D" id="3.30.420.10">
    <property type="entry name" value="Ribonuclease H-like superfamily/Ribonuclease H"/>
    <property type="match status" value="2"/>
</dbReference>
<evidence type="ECO:0000256" key="3">
    <source>
        <dbReference type="ARBA" id="ARBA00022722"/>
    </source>
</evidence>
<feature type="domain" description="CCHC-type" evidence="9">
    <location>
        <begin position="216"/>
        <end position="232"/>
    </location>
</feature>
<evidence type="ECO:0000259" key="9">
    <source>
        <dbReference type="PROSITE" id="PS50158"/>
    </source>
</evidence>
<keyword evidence="6" id="KW-0695">RNA-directed DNA polymerase</keyword>
<reference evidence="11" key="1">
    <citation type="submission" date="2018-02" db="EMBL/GenBank/DDBJ databases">
        <authorList>
            <person name="Cohen D.B."/>
            <person name="Kent A.D."/>
        </authorList>
    </citation>
    <scope>NUCLEOTIDE SEQUENCE</scope>
</reference>
<keyword evidence="1" id="KW-0808">Transferase</keyword>
<dbReference type="PANTHER" id="PTHR35046">
    <property type="entry name" value="ZINC KNUCKLE (CCHC-TYPE) FAMILY PROTEIN"/>
    <property type="match status" value="1"/>
</dbReference>
<evidence type="ECO:0000256" key="7">
    <source>
        <dbReference type="PROSITE-ProRule" id="PRU00047"/>
    </source>
</evidence>
<dbReference type="AlphaFoldDB" id="A0A2N9ELR9"/>
<dbReference type="FunFam" id="1.10.340.70:FF:000001">
    <property type="entry name" value="Retrovirus-related Pol polyprotein from transposon gypsy-like Protein"/>
    <property type="match status" value="1"/>
</dbReference>
<accession>A0A2N9ELR9</accession>
<dbReference type="SUPFAM" id="SSF56672">
    <property type="entry name" value="DNA/RNA polymerases"/>
    <property type="match status" value="1"/>
</dbReference>
<organism evidence="11">
    <name type="scientific">Fagus sylvatica</name>
    <name type="common">Beechnut</name>
    <dbReference type="NCBI Taxonomy" id="28930"/>
    <lineage>
        <taxon>Eukaryota</taxon>
        <taxon>Viridiplantae</taxon>
        <taxon>Streptophyta</taxon>
        <taxon>Embryophyta</taxon>
        <taxon>Tracheophyta</taxon>
        <taxon>Spermatophyta</taxon>
        <taxon>Magnoliopsida</taxon>
        <taxon>eudicotyledons</taxon>
        <taxon>Gunneridae</taxon>
        <taxon>Pentapetalae</taxon>
        <taxon>rosids</taxon>
        <taxon>fabids</taxon>
        <taxon>Fagales</taxon>
        <taxon>Fagaceae</taxon>
        <taxon>Fagus</taxon>
    </lineage>
</organism>
<feature type="region of interest" description="Disordered" evidence="8">
    <location>
        <begin position="24"/>
        <end position="84"/>
    </location>
</feature>
<keyword evidence="4" id="KW-0255">Endonuclease</keyword>
<dbReference type="Gene3D" id="1.10.340.70">
    <property type="match status" value="1"/>
</dbReference>
<evidence type="ECO:0000259" key="10">
    <source>
        <dbReference type="PROSITE" id="PS50994"/>
    </source>
</evidence>
<dbReference type="Gene3D" id="3.30.70.270">
    <property type="match status" value="2"/>
</dbReference>
<evidence type="ECO:0000313" key="11">
    <source>
        <dbReference type="EMBL" id="SPC75651.1"/>
    </source>
</evidence>
<dbReference type="Pfam" id="PF17917">
    <property type="entry name" value="RT_RNaseH"/>
    <property type="match status" value="1"/>
</dbReference>
<dbReference type="InterPro" id="IPR001584">
    <property type="entry name" value="Integrase_cat-core"/>
</dbReference>
<dbReference type="SUPFAM" id="SSF57756">
    <property type="entry name" value="Retrovirus zinc finger-like domains"/>
    <property type="match status" value="1"/>
</dbReference>
<keyword evidence="3" id="KW-0540">Nuclease</keyword>
<dbReference type="GO" id="GO:0015074">
    <property type="term" value="P:DNA integration"/>
    <property type="evidence" value="ECO:0007669"/>
    <property type="project" value="InterPro"/>
</dbReference>
<dbReference type="InterPro" id="IPR001878">
    <property type="entry name" value="Znf_CCHC"/>
</dbReference>
<dbReference type="GO" id="GO:0003676">
    <property type="term" value="F:nucleic acid binding"/>
    <property type="evidence" value="ECO:0007669"/>
    <property type="project" value="InterPro"/>
</dbReference>
<evidence type="ECO:0000256" key="2">
    <source>
        <dbReference type="ARBA" id="ARBA00022695"/>
    </source>
</evidence>
<sequence length="988" mass="112934">MAGHRHQGYNMEDHDEGHTNFEMDELRRQLQELQQRLEQYENQGRGARHHNSESDNENPFHRAHSHSSGESTPPRPHNVRNSRPSFDMKVDILDFEGKMQSDDFIDWLTIVERIFDFKYVPENRKMKVVAIKLRKHASIWWEYLKRQREPMKMEKQLKENRGNSFRSFTRAGVSNRGSSSTSKTITIPKTAAAKPIPKIEATSGSNHPIISNTSCKCFKCQGFGHIAYDCPNRKMVSLVEEDMEMEDEDDFSPETDEHVAVEEEITYADRGEAFVVQRSLKVTYVEDEWLRNNIFHTRCTSHEKVCNVIIDVGSCENVVAANNGGETEDHPEPYKLQWLRKGNEVKYDRKTKHDGFKNSYSFEKDGVKVLLVPLKMVHVHKPSFGKGTNLLTRSGVEKALMENGEGFAIVVREEKEPTEIPPSLISFLKEFSDVPEEIPHGLPPMSIQQISTRSYGASLSSVSNSSKTELYVNLKKCHFLTNSLVFLGYVVSAEGIKMDPSKIEVIISWPVPKSLHDIRSFHALASFYCRFIRSFSSIIAPSTECLKGGKFQWNEEAQKSFELIKKKVTEASVLILPDFSKLFEVDCDASGVGIGVVLSQEGKPIAFFSEKLNEIRRKYSIYDKEFYAIIRALDHWSHYLLPNEFLLHSDHEALKYLNSQQKLNNRHASWVEFLQPYSFSIKHKSRKLNQVADALSRRHSLLSTMEVLVLGLEMLKELYKNDPDFGNVWENCSKGSFNHFLVQASFLFKNNRLCIPQCSLRRAIIQEVHGGGLAGHFGRDKTLALVQENFFWPKLAHDVECFVKSCRICQIAKSHNKNTGLYTPLLVPKAPWEDISLDFVLGLPRTQRNKDSIMVVVDRFSKMAHFVPCNKTADTSHIADLYFRKIVKLHGVPKTITFDRDLKFISGELKFGKSFKKLCGEEYSAMGSPFEFAYNQSPSQTTGHSPFEAMYGLNPIGPLELAPLPVTKHFSGDAKERAKEIKKLHEQI</sequence>
<dbReference type="FunFam" id="3.30.70.270:FF:000063">
    <property type="entry name" value="Zinc knuckle domaincontaining protein"/>
    <property type="match status" value="1"/>
</dbReference>
<keyword evidence="5" id="KW-0378">Hydrolase</keyword>
<dbReference type="EMBL" id="OIVN01000172">
    <property type="protein sequence ID" value="SPC75651.1"/>
    <property type="molecule type" value="Genomic_DNA"/>
</dbReference>
<gene>
    <name evidence="11" type="ORF">FSB_LOCUS3533</name>
</gene>
<dbReference type="Gene3D" id="4.10.60.10">
    <property type="entry name" value="Zinc finger, CCHC-type"/>
    <property type="match status" value="1"/>
</dbReference>